<reference evidence="2" key="1">
    <citation type="journal article" date="2015" name="Nature">
        <title>Complex archaea that bridge the gap between prokaryotes and eukaryotes.</title>
        <authorList>
            <person name="Spang A."/>
            <person name="Saw J.H."/>
            <person name="Jorgensen S.L."/>
            <person name="Zaremba-Niedzwiedzka K."/>
            <person name="Martijn J."/>
            <person name="Lind A.E."/>
            <person name="van Eijk R."/>
            <person name="Schleper C."/>
            <person name="Guy L."/>
            <person name="Ettema T.J."/>
        </authorList>
    </citation>
    <scope>NUCLEOTIDE SEQUENCE</scope>
</reference>
<protein>
    <recommendedName>
        <fullName evidence="1">Calcineurin-like phosphoesterase domain-containing protein</fullName>
    </recommendedName>
</protein>
<dbReference type="InterPro" id="IPR004843">
    <property type="entry name" value="Calcineurin-like_PHP"/>
</dbReference>
<organism evidence="2">
    <name type="scientific">marine sediment metagenome</name>
    <dbReference type="NCBI Taxonomy" id="412755"/>
    <lineage>
        <taxon>unclassified sequences</taxon>
        <taxon>metagenomes</taxon>
        <taxon>ecological metagenomes</taxon>
    </lineage>
</organism>
<gene>
    <name evidence="2" type="ORF">LCGC14_1723430</name>
</gene>
<accession>A0A0F9JS91</accession>
<comment type="caution">
    <text evidence="2">The sequence shown here is derived from an EMBL/GenBank/DDBJ whole genome shotgun (WGS) entry which is preliminary data.</text>
</comment>
<dbReference type="GO" id="GO:0016787">
    <property type="term" value="F:hydrolase activity"/>
    <property type="evidence" value="ECO:0007669"/>
    <property type="project" value="InterPro"/>
</dbReference>
<feature type="domain" description="Calcineurin-like phosphoesterase" evidence="1">
    <location>
        <begin position="19"/>
        <end position="167"/>
    </location>
</feature>
<name>A0A0F9JS91_9ZZZZ</name>
<evidence type="ECO:0000313" key="2">
    <source>
        <dbReference type="EMBL" id="KKM08707.1"/>
    </source>
</evidence>
<sequence>MNTYTFPERPKASKKKHYVMVIPDAHIGYVVDHPTYSIPCWDIVLQALKHNAKRLTHVLILGDFGNWESLSRWAALRADQCFIEEDLALVNNRLDELQAITAKHGIKVVFLEGNHEAWASQFEAKYPAMRDVVNLKKRMRMAERGWTWVPENHFWAIGQQYFTHGHIAGCKSMTDLIKRTGVSVIVGHWHTYMSETLRTLTGEHTAQTFGCIASMDPPPPYVRGSVLSRVVQGFGFVQIRASGAAMSSYRRILEETHTELEDGTELRADIRACDRRYAQDQAIRDALRKEYGERFYEPGGQVVRTEPLLNGKLKNGQAKSGTRTNRARILRVLPDANG</sequence>
<dbReference type="SUPFAM" id="SSF56300">
    <property type="entry name" value="Metallo-dependent phosphatases"/>
    <property type="match status" value="1"/>
</dbReference>
<dbReference type="EMBL" id="LAZR01015539">
    <property type="protein sequence ID" value="KKM08707.1"/>
    <property type="molecule type" value="Genomic_DNA"/>
</dbReference>
<evidence type="ECO:0000259" key="1">
    <source>
        <dbReference type="Pfam" id="PF00149"/>
    </source>
</evidence>
<proteinExistence type="predicted"/>
<dbReference type="AlphaFoldDB" id="A0A0F9JS91"/>
<dbReference type="InterPro" id="IPR029052">
    <property type="entry name" value="Metallo-depent_PP-like"/>
</dbReference>
<dbReference type="Pfam" id="PF00149">
    <property type="entry name" value="Metallophos"/>
    <property type="match status" value="1"/>
</dbReference>